<dbReference type="InterPro" id="IPR011009">
    <property type="entry name" value="Kinase-like_dom_sf"/>
</dbReference>
<dbReference type="Proteomes" id="UP000314982">
    <property type="component" value="Unassembled WGS sequence"/>
</dbReference>
<dbReference type="Ensembl" id="ENSHHUT00000055958.1">
    <property type="protein sequence ID" value="ENSHHUP00000054075.1"/>
    <property type="gene ID" value="ENSHHUG00000032457.1"/>
</dbReference>
<dbReference type="STRING" id="62062.ENSHHUP00000054075"/>
<dbReference type="Pfam" id="PF07714">
    <property type="entry name" value="PK_Tyr_Ser-Thr"/>
    <property type="match status" value="1"/>
</dbReference>
<accession>A0A4W5NXL4</accession>
<organism evidence="2 3">
    <name type="scientific">Hucho hucho</name>
    <name type="common">huchen</name>
    <dbReference type="NCBI Taxonomy" id="62062"/>
    <lineage>
        <taxon>Eukaryota</taxon>
        <taxon>Metazoa</taxon>
        <taxon>Chordata</taxon>
        <taxon>Craniata</taxon>
        <taxon>Vertebrata</taxon>
        <taxon>Euteleostomi</taxon>
        <taxon>Actinopterygii</taxon>
        <taxon>Neopterygii</taxon>
        <taxon>Teleostei</taxon>
        <taxon>Protacanthopterygii</taxon>
        <taxon>Salmoniformes</taxon>
        <taxon>Salmonidae</taxon>
        <taxon>Salmoninae</taxon>
        <taxon>Hucho</taxon>
    </lineage>
</organism>
<dbReference type="InterPro" id="IPR000719">
    <property type="entry name" value="Prot_kinase_dom"/>
</dbReference>
<dbReference type="PROSITE" id="PS50011">
    <property type="entry name" value="PROTEIN_KINASE_DOM"/>
    <property type="match status" value="1"/>
</dbReference>
<sequence>MFSYGMVVYELLSGRRPALGQHQLQIAKKLSKGIRPNLGSPEEVQFHCLHGLMIECWDTKPEKRPLAMQCVRQMQEPSFPCLRYLLACDTHSQLFLSHLQEHSAVFWDGDKDDRWC</sequence>
<evidence type="ECO:0000259" key="1">
    <source>
        <dbReference type="PROSITE" id="PS50011"/>
    </source>
</evidence>
<dbReference type="AlphaFoldDB" id="A0A4W5NXL4"/>
<keyword evidence="3" id="KW-1185">Reference proteome</keyword>
<protein>
    <recommendedName>
        <fullName evidence="1">Protein kinase domain-containing protein</fullName>
    </recommendedName>
</protein>
<reference evidence="2" key="3">
    <citation type="submission" date="2025-09" db="UniProtKB">
        <authorList>
            <consortium name="Ensembl"/>
        </authorList>
    </citation>
    <scope>IDENTIFICATION</scope>
</reference>
<name>A0A4W5NXL4_9TELE</name>
<reference evidence="3" key="1">
    <citation type="submission" date="2018-06" db="EMBL/GenBank/DDBJ databases">
        <title>Genome assembly of Danube salmon.</title>
        <authorList>
            <person name="Macqueen D.J."/>
            <person name="Gundappa M.K."/>
        </authorList>
    </citation>
    <scope>NUCLEOTIDE SEQUENCE [LARGE SCALE GENOMIC DNA]</scope>
</reference>
<dbReference type="GO" id="GO:0004672">
    <property type="term" value="F:protein kinase activity"/>
    <property type="evidence" value="ECO:0007669"/>
    <property type="project" value="InterPro"/>
</dbReference>
<evidence type="ECO:0000313" key="3">
    <source>
        <dbReference type="Proteomes" id="UP000314982"/>
    </source>
</evidence>
<evidence type="ECO:0000313" key="2">
    <source>
        <dbReference type="Ensembl" id="ENSHHUP00000054075.1"/>
    </source>
</evidence>
<dbReference type="SUPFAM" id="SSF56112">
    <property type="entry name" value="Protein kinase-like (PK-like)"/>
    <property type="match status" value="1"/>
</dbReference>
<reference evidence="2" key="2">
    <citation type="submission" date="2025-08" db="UniProtKB">
        <authorList>
            <consortium name="Ensembl"/>
        </authorList>
    </citation>
    <scope>IDENTIFICATION</scope>
</reference>
<dbReference type="GO" id="GO:0005524">
    <property type="term" value="F:ATP binding"/>
    <property type="evidence" value="ECO:0007669"/>
    <property type="project" value="InterPro"/>
</dbReference>
<dbReference type="Gene3D" id="1.10.510.10">
    <property type="entry name" value="Transferase(Phosphotransferase) domain 1"/>
    <property type="match status" value="1"/>
</dbReference>
<feature type="domain" description="Protein kinase" evidence="1">
    <location>
        <begin position="1"/>
        <end position="79"/>
    </location>
</feature>
<dbReference type="InterPro" id="IPR001245">
    <property type="entry name" value="Ser-Thr/Tyr_kinase_cat_dom"/>
</dbReference>
<proteinExistence type="predicted"/>